<feature type="domain" description="Fibronectin type-III" evidence="8">
    <location>
        <begin position="88"/>
        <end position="181"/>
    </location>
</feature>
<evidence type="ECO:0000313" key="10">
    <source>
        <dbReference type="EMBL" id="EGZ12609.1"/>
    </source>
</evidence>
<feature type="region of interest" description="Disordered" evidence="6">
    <location>
        <begin position="494"/>
        <end position="562"/>
    </location>
</feature>
<feature type="chain" id="PRO_5003472925" description="Glutathione peroxidase" evidence="7">
    <location>
        <begin position="28"/>
        <end position="1144"/>
    </location>
</feature>
<dbReference type="PROSITE" id="PS51352">
    <property type="entry name" value="THIOREDOXIN_2"/>
    <property type="match status" value="1"/>
</dbReference>
<dbReference type="PROSITE" id="PS00763">
    <property type="entry name" value="GLUTATHIONE_PEROXID_2"/>
    <property type="match status" value="1"/>
</dbReference>
<organism evidence="10 11">
    <name type="scientific">Phytophthora sojae (strain P6497)</name>
    <name type="common">Soybean stem and root rot agent</name>
    <name type="synonym">Phytophthora megasperma f. sp. glycines</name>
    <dbReference type="NCBI Taxonomy" id="1094619"/>
    <lineage>
        <taxon>Eukaryota</taxon>
        <taxon>Sar</taxon>
        <taxon>Stramenopiles</taxon>
        <taxon>Oomycota</taxon>
        <taxon>Peronosporomycetes</taxon>
        <taxon>Peronosporales</taxon>
        <taxon>Peronosporaceae</taxon>
        <taxon>Phytophthora</taxon>
    </lineage>
</organism>
<dbReference type="CDD" id="cd00063">
    <property type="entry name" value="FN3"/>
    <property type="match status" value="1"/>
</dbReference>
<comment type="similarity">
    <text evidence="1 4">Belongs to the glutathione peroxidase family.</text>
</comment>
<name>G4ZXP6_PHYSP</name>
<evidence type="ECO:0000256" key="3">
    <source>
        <dbReference type="ARBA" id="ARBA00023002"/>
    </source>
</evidence>
<gene>
    <name evidence="10" type="ORF">PHYSODRAFT_548252</name>
</gene>
<dbReference type="SUPFAM" id="SSF49265">
    <property type="entry name" value="Fibronectin type III"/>
    <property type="match status" value="1"/>
</dbReference>
<feature type="compositionally biased region" description="Acidic residues" evidence="6">
    <location>
        <begin position="1065"/>
        <end position="1076"/>
    </location>
</feature>
<dbReference type="CDD" id="cd00065">
    <property type="entry name" value="FYVE_like_SF"/>
    <property type="match status" value="1"/>
</dbReference>
<feature type="compositionally biased region" description="Polar residues" evidence="6">
    <location>
        <begin position="289"/>
        <end position="298"/>
    </location>
</feature>
<dbReference type="GeneID" id="20662654"/>
<dbReference type="RefSeq" id="XP_009532942.1">
    <property type="nucleotide sequence ID" value="XM_009534647.1"/>
</dbReference>
<dbReference type="InterPro" id="IPR036249">
    <property type="entry name" value="Thioredoxin-like_sf"/>
</dbReference>
<keyword evidence="7" id="KW-0732">Signal</keyword>
<feature type="compositionally biased region" description="Basic and acidic residues" evidence="6">
    <location>
        <begin position="1080"/>
        <end position="1104"/>
    </location>
</feature>
<keyword evidence="11" id="KW-1185">Reference proteome</keyword>
<dbReference type="Pfam" id="PF00255">
    <property type="entry name" value="GSHPx"/>
    <property type="match status" value="1"/>
</dbReference>
<dbReference type="STRING" id="1094619.G4ZXP6"/>
<dbReference type="OMA" id="YSTHASM"/>
<feature type="domain" description="Thioredoxin" evidence="9">
    <location>
        <begin position="858"/>
        <end position="1065"/>
    </location>
</feature>
<evidence type="ECO:0000313" key="11">
    <source>
        <dbReference type="Proteomes" id="UP000002640"/>
    </source>
</evidence>
<evidence type="ECO:0000259" key="9">
    <source>
        <dbReference type="PROSITE" id="PS51352"/>
    </source>
</evidence>
<feature type="signal peptide" evidence="7">
    <location>
        <begin position="1"/>
        <end position="27"/>
    </location>
</feature>
<dbReference type="PROSITE" id="PS00460">
    <property type="entry name" value="GLUTATHIONE_PEROXID_1"/>
    <property type="match status" value="1"/>
</dbReference>
<dbReference type="Gene3D" id="3.40.30.10">
    <property type="entry name" value="Glutaredoxin"/>
    <property type="match status" value="1"/>
</dbReference>
<feature type="region of interest" description="Disordered" evidence="6">
    <location>
        <begin position="628"/>
        <end position="722"/>
    </location>
</feature>
<dbReference type="PANTHER" id="PTHR11592:SF78">
    <property type="entry name" value="GLUTATHIONE PEROXIDASE"/>
    <property type="match status" value="1"/>
</dbReference>
<evidence type="ECO:0000256" key="2">
    <source>
        <dbReference type="ARBA" id="ARBA00022559"/>
    </source>
</evidence>
<proteinExistence type="inferred from homology"/>
<feature type="compositionally biased region" description="Basic and acidic residues" evidence="6">
    <location>
        <begin position="539"/>
        <end position="550"/>
    </location>
</feature>
<dbReference type="InterPro" id="IPR000889">
    <property type="entry name" value="Glutathione_peroxidase"/>
</dbReference>
<dbReference type="PRINTS" id="PR01011">
    <property type="entry name" value="GLUTPROXDASE"/>
</dbReference>
<dbReference type="InParanoid" id="G4ZXP6"/>
<reference evidence="10 11" key="1">
    <citation type="journal article" date="2006" name="Science">
        <title>Phytophthora genome sequences uncover evolutionary origins and mechanisms of pathogenesis.</title>
        <authorList>
            <person name="Tyler B.M."/>
            <person name="Tripathy S."/>
            <person name="Zhang X."/>
            <person name="Dehal P."/>
            <person name="Jiang R.H."/>
            <person name="Aerts A."/>
            <person name="Arredondo F.D."/>
            <person name="Baxter L."/>
            <person name="Bensasson D."/>
            <person name="Beynon J.L."/>
            <person name="Chapman J."/>
            <person name="Damasceno C.M."/>
            <person name="Dorrance A.E."/>
            <person name="Dou D."/>
            <person name="Dickerman A.W."/>
            <person name="Dubchak I.L."/>
            <person name="Garbelotto M."/>
            <person name="Gijzen M."/>
            <person name="Gordon S.G."/>
            <person name="Govers F."/>
            <person name="Grunwald N.J."/>
            <person name="Huang W."/>
            <person name="Ivors K.L."/>
            <person name="Jones R.W."/>
            <person name="Kamoun S."/>
            <person name="Krampis K."/>
            <person name="Lamour K.H."/>
            <person name="Lee M.K."/>
            <person name="McDonald W.H."/>
            <person name="Medina M."/>
            <person name="Meijer H.J."/>
            <person name="Nordberg E.K."/>
            <person name="Maclean D.J."/>
            <person name="Ospina-Giraldo M.D."/>
            <person name="Morris P.F."/>
            <person name="Phuntumart V."/>
            <person name="Putnam N.H."/>
            <person name="Rash S."/>
            <person name="Rose J.K."/>
            <person name="Sakihama Y."/>
            <person name="Salamov A.A."/>
            <person name="Savidor A."/>
            <person name="Scheuring C.F."/>
            <person name="Smith B.M."/>
            <person name="Sobral B.W."/>
            <person name="Terry A."/>
            <person name="Torto-Alalibo T.A."/>
            <person name="Win J."/>
            <person name="Xu Z."/>
            <person name="Zhang H."/>
            <person name="Grigoriev I.V."/>
            <person name="Rokhsar D.S."/>
            <person name="Boore J.L."/>
        </authorList>
    </citation>
    <scope>NUCLEOTIDE SEQUENCE [LARGE SCALE GENOMIC DNA]</scope>
    <source>
        <strain evidence="10 11">P6497</strain>
    </source>
</reference>
<dbReference type="InterPro" id="IPR029759">
    <property type="entry name" value="GPX_AS"/>
</dbReference>
<keyword evidence="2 4" id="KW-0575">Peroxidase</keyword>
<feature type="region of interest" description="Disordered" evidence="6">
    <location>
        <begin position="384"/>
        <end position="408"/>
    </location>
</feature>
<dbReference type="InterPro" id="IPR036116">
    <property type="entry name" value="FN3_sf"/>
</dbReference>
<feature type="compositionally biased region" description="Low complexity" evidence="6">
    <location>
        <begin position="268"/>
        <end position="281"/>
    </location>
</feature>
<dbReference type="InterPro" id="IPR011011">
    <property type="entry name" value="Znf_FYVE_PHD"/>
</dbReference>
<dbReference type="PANTHER" id="PTHR11592">
    <property type="entry name" value="GLUTATHIONE PEROXIDASE"/>
    <property type="match status" value="1"/>
</dbReference>
<keyword evidence="5" id="KW-0175">Coiled coil</keyword>
<dbReference type="AlphaFoldDB" id="G4ZXP6"/>
<feature type="compositionally biased region" description="Basic residues" evidence="6">
    <location>
        <begin position="524"/>
        <end position="535"/>
    </location>
</feature>
<dbReference type="CDD" id="cd00340">
    <property type="entry name" value="GSH_Peroxidase"/>
    <property type="match status" value="1"/>
</dbReference>
<dbReference type="InterPro" id="IPR029760">
    <property type="entry name" value="GPX_CS"/>
</dbReference>
<dbReference type="FunFam" id="3.40.30.10:FF:000010">
    <property type="entry name" value="Glutathione peroxidase"/>
    <property type="match status" value="1"/>
</dbReference>
<sequence length="1144" mass="126870">MTLDGRVSLLLVLLALSGLSVNVGVQAFALDVPGLKLALLEEACPYLGCSVAADADSEAQTTPDDLVPSEMPLTLDGETIVRKYPAFPHSPLLVAAGTCDAVVLRWRSFETLLWPVERFVLQRYPDVEDQPQWSTLLDSNASELVDLDVQPGRKYAYRVQAICRDNVSSAYEYHWTQVNGAQSGSTSVCRTSAALLGSVGTLNAEGIRSLGLIFACFLTVYGLMRASVMGVQGTQSRSYRLKRIKKSTSEVVAPAVSMSTGQGVTMMPRRSSTSTSSSSPSIEVDPSQRDSMSPSTAAASAGGLMRAHSSTDAMQTPLPATFRPMSRSIGAIEENATACQHCGKRFGLFRKRYMCDICHSVSLCRKCGYQTSVDSFANARTGMQMNSVGGSRNAGGRGMGRRRSSLSQQQQKKLKIRTICRSCCDDVYRYSTHASMRPSYVPSADPCLHTELRGFHCSRAWQSRKGIARRAAEKLAVSWVSSATITSTRAKVQWSRRQRHATSLGGVSRSAAQLQRAPHVEAKKQRRSERRRRHSAICEQERRPQQDSARRSPRHHSMSELQGRVFARKAAFEALAEDLREQAAAAQTLLTEKEAEVFTSHHSALVKVPQSVRGKELVDFLEKWLTPEQEEGKKEEETETPAEPEKKEEEAATEEKETPKAEEEAPKTEQEAPKAEEEAAKAEAEAAKAEAEAAKAEEEAPKAEEASKEEKKKEKKEKKVEAPSPYRLRAKEIAEALVLSGFITSYKDRVKNYLAEAPKEYVTDSELFVPLSEAITESKDTAVWNVVDGAIYASQLKRKAGVFSAFTQGKDVYVVANEKTSKIYFFESDVARAVLAEYGAADGFVQFDNAHFQFGVKLVYGDKFELLNLVTKEGQEAFLNTLLNVGVQYREVYNLAAEEAKSFYELKDFDMDKKEVSMEEYKGKVVLVVNVSSKCGLTPTNYPELQQLYEKYQEEGLVVLGFPCNQFKSQEPGTHEEIIEFVKQYNVSFPLFEKHDVNGSNARPIFTYLKAKLPGTFGNYIKWNFTKFLVDRNGQPFKRYAPTDLPLSFEEDIKELLAKAPEPEKTEEEPKEEEEVTSVKSEEAATEKKEEEAAATEESKKEEVVTTEESTTETKEVAATTEEEVAAKEEPVKAENATTAVTAP</sequence>
<dbReference type="SMR" id="G4ZXP6"/>
<dbReference type="GO" id="GO:0006979">
    <property type="term" value="P:response to oxidative stress"/>
    <property type="evidence" value="ECO:0007669"/>
    <property type="project" value="InterPro"/>
</dbReference>
<dbReference type="GO" id="GO:0004601">
    <property type="term" value="F:peroxidase activity"/>
    <property type="evidence" value="ECO:0007669"/>
    <property type="project" value="UniProtKB-KW"/>
</dbReference>
<protein>
    <recommendedName>
        <fullName evidence="4">Glutathione peroxidase</fullName>
    </recommendedName>
</protein>
<dbReference type="SUPFAM" id="SSF57903">
    <property type="entry name" value="FYVE/PHD zinc finger"/>
    <property type="match status" value="1"/>
</dbReference>
<dbReference type="KEGG" id="psoj:PHYSODRAFT_548252"/>
<feature type="compositionally biased region" description="Basic and acidic residues" evidence="6">
    <location>
        <begin position="643"/>
        <end position="721"/>
    </location>
</feature>
<dbReference type="InterPro" id="IPR003961">
    <property type="entry name" value="FN3_dom"/>
</dbReference>
<dbReference type="InterPro" id="IPR013766">
    <property type="entry name" value="Thioredoxin_domain"/>
</dbReference>
<dbReference type="PROSITE" id="PS51355">
    <property type="entry name" value="GLUTATHIONE_PEROXID_3"/>
    <property type="match status" value="1"/>
</dbReference>
<evidence type="ECO:0000259" key="8">
    <source>
        <dbReference type="PROSITE" id="PS50853"/>
    </source>
</evidence>
<dbReference type="SUPFAM" id="SSF52833">
    <property type="entry name" value="Thioredoxin-like"/>
    <property type="match status" value="1"/>
</dbReference>
<evidence type="ECO:0000256" key="7">
    <source>
        <dbReference type="SAM" id="SignalP"/>
    </source>
</evidence>
<accession>G4ZXP6</accession>
<keyword evidence="3 4" id="KW-0560">Oxidoreductase</keyword>
<dbReference type="PROSITE" id="PS50853">
    <property type="entry name" value="FN3"/>
    <property type="match status" value="1"/>
</dbReference>
<dbReference type="EMBL" id="JH159157">
    <property type="protein sequence ID" value="EGZ12609.1"/>
    <property type="molecule type" value="Genomic_DNA"/>
</dbReference>
<feature type="region of interest" description="Disordered" evidence="6">
    <location>
        <begin position="262"/>
        <end position="305"/>
    </location>
</feature>
<evidence type="ECO:0000256" key="1">
    <source>
        <dbReference type="ARBA" id="ARBA00006926"/>
    </source>
</evidence>
<feature type="coiled-coil region" evidence="5">
    <location>
        <begin position="569"/>
        <end position="596"/>
    </location>
</feature>
<dbReference type="Proteomes" id="UP000002640">
    <property type="component" value="Unassembled WGS sequence"/>
</dbReference>
<evidence type="ECO:0000256" key="4">
    <source>
        <dbReference type="RuleBase" id="RU000499"/>
    </source>
</evidence>
<evidence type="ECO:0000256" key="5">
    <source>
        <dbReference type="SAM" id="Coils"/>
    </source>
</evidence>
<feature type="region of interest" description="Disordered" evidence="6">
    <location>
        <begin position="1060"/>
        <end position="1144"/>
    </location>
</feature>
<evidence type="ECO:0000256" key="6">
    <source>
        <dbReference type="SAM" id="MobiDB-lite"/>
    </source>
</evidence>